<keyword evidence="8" id="KW-1185">Reference proteome</keyword>
<keyword evidence="2 5" id="KW-0812">Transmembrane</keyword>
<dbReference type="PROSITE" id="PS50850">
    <property type="entry name" value="MFS"/>
    <property type="match status" value="1"/>
</dbReference>
<dbReference type="InterPro" id="IPR020846">
    <property type="entry name" value="MFS_dom"/>
</dbReference>
<sequence length="467" mass="49062">MAFPTRTQLIALTVSSLLFMEQLDGTILSTALPAIAQSLHVDTVSTSVALTSYIVGLAIFIPASGALADRIGSRTVLLVAISIFVLCSLLCAGAHSLPFLAAMRALQGVGGALMVPVGRLVVIRGTPRDQLVRIMTWMTLPATLGPLLGPVVGGFVTTWLSWRWNFYINIPVGLLGLALTWRYIPQVHEPSPSPFDWHGLCLSGGGLAVLSVFAELFSHGAGNWAVLATLLGAGLMLMVLYMRHAAHLAAPLLDFRLMHFATFRASLLAGAASRIAVGSMPFLLPAYLQLGSGLSAAQSGLVTFIAPVGAILTRPYVPALLKHWGFRRVLMVNGVSAAIVFGLIALYRPSHPLWTLSLVLIVAGATQSIQFSAYNTVAYADIPPGRMSAATSLYATMQQIMLSAGICVAAAVLTLLGDVRGHAQPTSGDFSVAFAVTGLISLLASPLCAIMPVNAGAQMSGNLKKPS</sequence>
<feature type="domain" description="Major facilitator superfamily (MFS) profile" evidence="6">
    <location>
        <begin position="10"/>
        <end position="456"/>
    </location>
</feature>
<feature type="transmembrane region" description="Helical" evidence="5">
    <location>
        <begin position="296"/>
        <end position="317"/>
    </location>
</feature>
<dbReference type="Gene3D" id="1.20.1250.20">
    <property type="entry name" value="MFS general substrate transporter like domains"/>
    <property type="match status" value="2"/>
</dbReference>
<keyword evidence="3 5" id="KW-1133">Transmembrane helix</keyword>
<dbReference type="PANTHER" id="PTHR23501">
    <property type="entry name" value="MAJOR FACILITATOR SUPERFAMILY"/>
    <property type="match status" value="1"/>
</dbReference>
<dbReference type="InterPro" id="IPR036259">
    <property type="entry name" value="MFS_trans_sf"/>
</dbReference>
<dbReference type="PRINTS" id="PR01036">
    <property type="entry name" value="TCRTETB"/>
</dbReference>
<dbReference type="Proteomes" id="UP000324536">
    <property type="component" value="Chromosome"/>
</dbReference>
<feature type="transmembrane region" description="Helical" evidence="5">
    <location>
        <begin position="48"/>
        <end position="68"/>
    </location>
</feature>
<evidence type="ECO:0000256" key="1">
    <source>
        <dbReference type="ARBA" id="ARBA00004141"/>
    </source>
</evidence>
<feature type="transmembrane region" description="Helical" evidence="5">
    <location>
        <begin position="75"/>
        <end position="95"/>
    </location>
</feature>
<dbReference type="InterPro" id="IPR011701">
    <property type="entry name" value="MFS"/>
</dbReference>
<name>A0A5C1YJJ6_9PROT</name>
<keyword evidence="4 5" id="KW-0472">Membrane</keyword>
<dbReference type="AlphaFoldDB" id="A0A5C1YJJ6"/>
<proteinExistence type="predicted"/>
<dbReference type="GO" id="GO:0005886">
    <property type="term" value="C:plasma membrane"/>
    <property type="evidence" value="ECO:0007669"/>
    <property type="project" value="TreeGrafter"/>
</dbReference>
<reference evidence="7 8" key="1">
    <citation type="submission" date="2019-09" db="EMBL/GenBank/DDBJ databases">
        <title>Genome sequencing of strain KACC 21233.</title>
        <authorList>
            <person name="Heo J."/>
            <person name="Kim S.-J."/>
            <person name="Kim J.-S."/>
            <person name="Hong S.-B."/>
            <person name="Kwon S.-W."/>
        </authorList>
    </citation>
    <scope>NUCLEOTIDE SEQUENCE [LARGE SCALE GENOMIC DNA]</scope>
    <source>
        <strain evidence="7 8">KACC 21233</strain>
    </source>
</reference>
<evidence type="ECO:0000256" key="2">
    <source>
        <dbReference type="ARBA" id="ARBA00022692"/>
    </source>
</evidence>
<protein>
    <submittedName>
        <fullName evidence="7">MFS transporter</fullName>
    </submittedName>
</protein>
<dbReference type="EMBL" id="CP043506">
    <property type="protein sequence ID" value="QEO16404.1"/>
    <property type="molecule type" value="Genomic_DNA"/>
</dbReference>
<comment type="subcellular location">
    <subcellularLocation>
        <location evidence="1">Membrane</location>
        <topology evidence="1">Multi-pass membrane protein</topology>
    </subcellularLocation>
</comment>
<feature type="transmembrane region" description="Helical" evidence="5">
    <location>
        <begin position="400"/>
        <end position="419"/>
    </location>
</feature>
<feature type="transmembrane region" description="Helical" evidence="5">
    <location>
        <begin position="353"/>
        <end position="379"/>
    </location>
</feature>
<feature type="transmembrane region" description="Helical" evidence="5">
    <location>
        <begin position="224"/>
        <end position="242"/>
    </location>
</feature>
<feature type="transmembrane region" description="Helical" evidence="5">
    <location>
        <begin position="166"/>
        <end position="185"/>
    </location>
</feature>
<dbReference type="GO" id="GO:0022857">
    <property type="term" value="F:transmembrane transporter activity"/>
    <property type="evidence" value="ECO:0007669"/>
    <property type="project" value="InterPro"/>
</dbReference>
<feature type="transmembrane region" description="Helical" evidence="5">
    <location>
        <begin position="329"/>
        <end position="347"/>
    </location>
</feature>
<evidence type="ECO:0000256" key="5">
    <source>
        <dbReference type="SAM" id="Phobius"/>
    </source>
</evidence>
<feature type="transmembrane region" description="Helical" evidence="5">
    <location>
        <begin position="431"/>
        <end position="455"/>
    </location>
</feature>
<dbReference type="RefSeq" id="WP_149277851.1">
    <property type="nucleotide sequence ID" value="NZ_CP043506.1"/>
</dbReference>
<dbReference type="PANTHER" id="PTHR23501:SF1">
    <property type="entry name" value="TRANSPORT PROTEIN HSRA-RELATED"/>
    <property type="match status" value="1"/>
</dbReference>
<dbReference type="OrthoDB" id="9771737at2"/>
<evidence type="ECO:0000313" key="7">
    <source>
        <dbReference type="EMBL" id="QEO16404.1"/>
    </source>
</evidence>
<evidence type="ECO:0000259" key="6">
    <source>
        <dbReference type="PROSITE" id="PS50850"/>
    </source>
</evidence>
<gene>
    <name evidence="7" type="ORF">FLP30_00435</name>
</gene>
<accession>A0A5C1YJJ6</accession>
<evidence type="ECO:0000256" key="3">
    <source>
        <dbReference type="ARBA" id="ARBA00022989"/>
    </source>
</evidence>
<dbReference type="SUPFAM" id="SSF103473">
    <property type="entry name" value="MFS general substrate transporter"/>
    <property type="match status" value="1"/>
</dbReference>
<evidence type="ECO:0000313" key="8">
    <source>
        <dbReference type="Proteomes" id="UP000324536"/>
    </source>
</evidence>
<feature type="transmembrane region" description="Helical" evidence="5">
    <location>
        <begin position="134"/>
        <end position="160"/>
    </location>
</feature>
<dbReference type="KEGG" id="acek:FLP30_00435"/>
<dbReference type="Pfam" id="PF07690">
    <property type="entry name" value="MFS_1"/>
    <property type="match status" value="1"/>
</dbReference>
<evidence type="ECO:0000256" key="4">
    <source>
        <dbReference type="ARBA" id="ARBA00023136"/>
    </source>
</evidence>
<feature type="transmembrane region" description="Helical" evidence="5">
    <location>
        <begin position="197"/>
        <end position="218"/>
    </location>
</feature>
<organism evidence="7 8">
    <name type="scientific">Acetobacter vaccinii</name>
    <dbReference type="NCBI Taxonomy" id="2592655"/>
    <lineage>
        <taxon>Bacteria</taxon>
        <taxon>Pseudomonadati</taxon>
        <taxon>Pseudomonadota</taxon>
        <taxon>Alphaproteobacteria</taxon>
        <taxon>Acetobacterales</taxon>
        <taxon>Acetobacteraceae</taxon>
        <taxon>Acetobacter</taxon>
    </lineage>
</organism>